<keyword evidence="6" id="KW-1185">Reference proteome</keyword>
<dbReference type="Gene3D" id="3.40.109.10">
    <property type="entry name" value="NADH Oxidase"/>
    <property type="match status" value="1"/>
</dbReference>
<evidence type="ECO:0000256" key="2">
    <source>
        <dbReference type="ARBA" id="ARBA00022643"/>
    </source>
</evidence>
<proteinExistence type="predicted"/>
<dbReference type="AlphaFoldDB" id="A0A0C4YAF1"/>
<name>A0A0C4YAF1_9BURK</name>
<evidence type="ECO:0000256" key="1">
    <source>
        <dbReference type="ARBA" id="ARBA00022630"/>
    </source>
</evidence>
<evidence type="ECO:0000259" key="4">
    <source>
        <dbReference type="Pfam" id="PF00881"/>
    </source>
</evidence>
<dbReference type="RefSeq" id="WP_043353959.1">
    <property type="nucleotide sequence ID" value="NZ_CP010537.1"/>
</dbReference>
<evidence type="ECO:0000256" key="3">
    <source>
        <dbReference type="ARBA" id="ARBA00023002"/>
    </source>
</evidence>
<organism evidence="5 6">
    <name type="scientific">Cupriavidus basilensis</name>
    <dbReference type="NCBI Taxonomy" id="68895"/>
    <lineage>
        <taxon>Bacteria</taxon>
        <taxon>Pseudomonadati</taxon>
        <taxon>Pseudomonadota</taxon>
        <taxon>Betaproteobacteria</taxon>
        <taxon>Burkholderiales</taxon>
        <taxon>Burkholderiaceae</taxon>
        <taxon>Cupriavidus</taxon>
    </lineage>
</organism>
<reference evidence="5 6" key="1">
    <citation type="journal article" date="2015" name="Genome Announc.">
        <title>Complete Genome Sequence of Cupriavidus basilensis 4G11, Isolated from the Oak Ridge Field Research Center Site.</title>
        <authorList>
            <person name="Ray J."/>
            <person name="Waters R.J."/>
            <person name="Skerker J.M."/>
            <person name="Kuehl J.V."/>
            <person name="Price M.N."/>
            <person name="Huang J."/>
            <person name="Chakraborty R."/>
            <person name="Arkin A.P."/>
            <person name="Deutschbauer A."/>
        </authorList>
    </citation>
    <scope>NUCLEOTIDE SEQUENCE [LARGE SCALE GENOMIC DNA]</scope>
    <source>
        <strain evidence="5">4G11</strain>
    </source>
</reference>
<accession>A0A0C4YAF1</accession>
<protein>
    <submittedName>
        <fullName evidence="5">Nitroreductase family protein</fullName>
    </submittedName>
</protein>
<feature type="domain" description="Nitroreductase" evidence="4">
    <location>
        <begin position="16"/>
        <end position="203"/>
    </location>
</feature>
<evidence type="ECO:0000313" key="5">
    <source>
        <dbReference type="EMBL" id="AJG22472.1"/>
    </source>
</evidence>
<keyword evidence="2" id="KW-0288">FMN</keyword>
<dbReference type="InterPro" id="IPR050627">
    <property type="entry name" value="Nitroreductase/BluB"/>
</dbReference>
<dbReference type="CDD" id="cd02136">
    <property type="entry name" value="PnbA_NfnB-like"/>
    <property type="match status" value="1"/>
</dbReference>
<gene>
    <name evidence="5" type="ORF">RR42_s0882</name>
</gene>
<dbReference type="Pfam" id="PF00881">
    <property type="entry name" value="Nitroreductase"/>
    <property type="match status" value="1"/>
</dbReference>
<dbReference type="InterPro" id="IPR029479">
    <property type="entry name" value="Nitroreductase"/>
</dbReference>
<dbReference type="OrthoDB" id="9773807at2"/>
<keyword evidence="3" id="KW-0560">Oxidoreductase</keyword>
<dbReference type="KEGG" id="cbw:RR42_s0882"/>
<dbReference type="PANTHER" id="PTHR23026:SF90">
    <property type="entry name" value="IODOTYROSINE DEIODINASE 1"/>
    <property type="match status" value="1"/>
</dbReference>
<dbReference type="EMBL" id="CP010537">
    <property type="protein sequence ID" value="AJG22472.1"/>
    <property type="molecule type" value="Genomic_DNA"/>
</dbReference>
<dbReference type="Proteomes" id="UP000031843">
    <property type="component" value="Chromosome secondary"/>
</dbReference>
<keyword evidence="1" id="KW-0285">Flavoprotein</keyword>
<dbReference type="InterPro" id="IPR000415">
    <property type="entry name" value="Nitroreductase-like"/>
</dbReference>
<dbReference type="PANTHER" id="PTHR23026">
    <property type="entry name" value="NADPH NITROREDUCTASE"/>
    <property type="match status" value="1"/>
</dbReference>
<dbReference type="SUPFAM" id="SSF55469">
    <property type="entry name" value="FMN-dependent nitroreductase-like"/>
    <property type="match status" value="1"/>
</dbReference>
<evidence type="ECO:0000313" key="6">
    <source>
        <dbReference type="Proteomes" id="UP000031843"/>
    </source>
</evidence>
<dbReference type="GO" id="GO:0016491">
    <property type="term" value="F:oxidoreductase activity"/>
    <property type="evidence" value="ECO:0007669"/>
    <property type="project" value="UniProtKB-KW"/>
</dbReference>
<sequence length="227" mass="25410">MTALNADIDALRRLIFGRATCRAYLRERVPEDVIRSIVDAARGTASWCNTQPWDLVITSGESTETFRNALMEQVRQHPELDSDFPFPDEYRGVYLDRRRQAGFQLYEALGIGRGDKEKREDQSFENFRLFGAPHVVIVTVPEELGTYGAVDAGGFVSAFLLSAQAHGVATTPQAALAMQSSFIRNYFSIPEGRKVVCGISFGYADRAHPVNGYRTERARVDDILRLV</sequence>
<dbReference type="STRING" id="68895.RR42_s0882"/>